<dbReference type="InParanoid" id="A0A067MFX5"/>
<protein>
    <submittedName>
        <fullName evidence="2">Uncharacterized protein</fullName>
    </submittedName>
</protein>
<accession>A0A067MFX5</accession>
<keyword evidence="1" id="KW-0812">Transmembrane</keyword>
<dbReference type="STRING" id="930990.A0A067MFX5"/>
<organism evidence="2 3">
    <name type="scientific">Botryobasidium botryosum (strain FD-172 SS1)</name>
    <dbReference type="NCBI Taxonomy" id="930990"/>
    <lineage>
        <taxon>Eukaryota</taxon>
        <taxon>Fungi</taxon>
        <taxon>Dikarya</taxon>
        <taxon>Basidiomycota</taxon>
        <taxon>Agaricomycotina</taxon>
        <taxon>Agaricomycetes</taxon>
        <taxon>Cantharellales</taxon>
        <taxon>Botryobasidiaceae</taxon>
        <taxon>Botryobasidium</taxon>
    </lineage>
</organism>
<keyword evidence="3" id="KW-1185">Reference proteome</keyword>
<proteinExistence type="predicted"/>
<reference evidence="3" key="1">
    <citation type="journal article" date="2014" name="Proc. Natl. Acad. Sci. U.S.A.">
        <title>Extensive sampling of basidiomycete genomes demonstrates inadequacy of the white-rot/brown-rot paradigm for wood decay fungi.</title>
        <authorList>
            <person name="Riley R."/>
            <person name="Salamov A.A."/>
            <person name="Brown D.W."/>
            <person name="Nagy L.G."/>
            <person name="Floudas D."/>
            <person name="Held B.W."/>
            <person name="Levasseur A."/>
            <person name="Lombard V."/>
            <person name="Morin E."/>
            <person name="Otillar R."/>
            <person name="Lindquist E.A."/>
            <person name="Sun H."/>
            <person name="LaButti K.M."/>
            <person name="Schmutz J."/>
            <person name="Jabbour D."/>
            <person name="Luo H."/>
            <person name="Baker S.E."/>
            <person name="Pisabarro A.G."/>
            <person name="Walton J.D."/>
            <person name="Blanchette R.A."/>
            <person name="Henrissat B."/>
            <person name="Martin F."/>
            <person name="Cullen D."/>
            <person name="Hibbett D.S."/>
            <person name="Grigoriev I.V."/>
        </authorList>
    </citation>
    <scope>NUCLEOTIDE SEQUENCE [LARGE SCALE GENOMIC DNA]</scope>
    <source>
        <strain evidence="3">FD-172 SS1</strain>
    </source>
</reference>
<keyword evidence="1" id="KW-1133">Transmembrane helix</keyword>
<evidence type="ECO:0000256" key="1">
    <source>
        <dbReference type="SAM" id="Phobius"/>
    </source>
</evidence>
<dbReference type="InterPro" id="IPR012337">
    <property type="entry name" value="RNaseH-like_sf"/>
</dbReference>
<keyword evidence="1" id="KW-0472">Membrane</keyword>
<dbReference type="SUPFAM" id="SSF53098">
    <property type="entry name" value="Ribonuclease H-like"/>
    <property type="match status" value="1"/>
</dbReference>
<dbReference type="AlphaFoldDB" id="A0A067MFX5"/>
<sequence>MTHERKTADRLLHHMREILDSIQKEWGVKIVAFTLTRRASPGKLTGSLRTNAPGLWYLIVMPISLIVGDYFKANPMFKHAAEQATTLINWLRSRTFMLSLLRSAQLDLYNRTMAIIRAIITRWTAHYLAFARLLETRYALNRIVSDDVAWDKSQLVSGKAAVKEHASEAIAIISSPSFWFNIARCQSHASPKGSGKGPSGNGES</sequence>
<dbReference type="EMBL" id="KL198064">
    <property type="protein sequence ID" value="KDQ10782.1"/>
    <property type="molecule type" value="Genomic_DNA"/>
</dbReference>
<dbReference type="Proteomes" id="UP000027195">
    <property type="component" value="Unassembled WGS sequence"/>
</dbReference>
<evidence type="ECO:0000313" key="3">
    <source>
        <dbReference type="Proteomes" id="UP000027195"/>
    </source>
</evidence>
<evidence type="ECO:0000313" key="2">
    <source>
        <dbReference type="EMBL" id="KDQ10782.1"/>
    </source>
</evidence>
<name>A0A067MFX5_BOTB1</name>
<feature type="transmembrane region" description="Helical" evidence="1">
    <location>
        <begin position="54"/>
        <end position="71"/>
    </location>
</feature>
<gene>
    <name evidence="2" type="ORF">BOTBODRAFT_177857</name>
</gene>
<dbReference type="OrthoDB" id="3270520at2759"/>
<dbReference type="HOGENOM" id="CLU_1343047_0_0_1"/>